<accession>A0A140GRQ9</accession>
<evidence type="ECO:0000256" key="4">
    <source>
        <dbReference type="ARBA" id="ARBA00005300"/>
    </source>
</evidence>
<evidence type="ECO:0000256" key="2">
    <source>
        <dbReference type="ARBA" id="ARBA00001946"/>
    </source>
</evidence>
<dbReference type="PROSITE" id="PS50879">
    <property type="entry name" value="RNASE_H_1"/>
    <property type="match status" value="1"/>
</dbReference>
<evidence type="ECO:0000256" key="8">
    <source>
        <dbReference type="ARBA" id="ARBA00022723"/>
    </source>
</evidence>
<keyword evidence="13" id="KW-0614">Plasmid</keyword>
<dbReference type="OrthoDB" id="9811552at2"/>
<dbReference type="SUPFAM" id="SSF55658">
    <property type="entry name" value="L9 N-domain-like"/>
    <property type="match status" value="1"/>
</dbReference>
<dbReference type="GO" id="GO:0003676">
    <property type="term" value="F:nucleic acid binding"/>
    <property type="evidence" value="ECO:0007669"/>
    <property type="project" value="InterPro"/>
</dbReference>
<keyword evidence="7" id="KW-0540">Nuclease</keyword>
<keyword evidence="8" id="KW-0479">Metal-binding</keyword>
<dbReference type="Pfam" id="PF01693">
    <property type="entry name" value="Cauli_VI"/>
    <property type="match status" value="1"/>
</dbReference>
<dbReference type="SUPFAM" id="SSF53098">
    <property type="entry name" value="Ribonuclease H-like"/>
    <property type="match status" value="1"/>
</dbReference>
<dbReference type="PANTHER" id="PTHR10642">
    <property type="entry name" value="RIBONUCLEASE H1"/>
    <property type="match status" value="1"/>
</dbReference>
<evidence type="ECO:0000256" key="11">
    <source>
        <dbReference type="ARBA" id="ARBA00022842"/>
    </source>
</evidence>
<organism evidence="13 14">
    <name type="scientific">Clostridium perfringens</name>
    <dbReference type="NCBI Taxonomy" id="1502"/>
    <lineage>
        <taxon>Bacteria</taxon>
        <taxon>Bacillati</taxon>
        <taxon>Bacillota</taxon>
        <taxon>Clostridia</taxon>
        <taxon>Eubacteriales</taxon>
        <taxon>Clostridiaceae</taxon>
        <taxon>Clostridium</taxon>
    </lineage>
</organism>
<dbReference type="Proteomes" id="UP000070260">
    <property type="component" value="Plasmid pJFP838A"/>
</dbReference>
<dbReference type="PATRIC" id="fig|1502.177.peg.3511"/>
<evidence type="ECO:0000313" key="14">
    <source>
        <dbReference type="Proteomes" id="UP000070260"/>
    </source>
</evidence>
<comment type="cofactor">
    <cofactor evidence="2">
        <name>Mg(2+)</name>
        <dbReference type="ChEBI" id="CHEBI:18420"/>
    </cofactor>
</comment>
<dbReference type="EMBL" id="CP013615">
    <property type="protein sequence ID" value="AMN31218.1"/>
    <property type="molecule type" value="Genomic_DNA"/>
</dbReference>
<keyword evidence="11" id="KW-0460">Magnesium</keyword>
<reference evidence="13 14" key="1">
    <citation type="journal article" date="2016" name="PLoS ONE">
        <title>Plasmid Characterization and Chromosome Analysis of Two netF+ Clostridium perfringens Isolates Associated with Foal and Canine Necrotizing Enteritis.</title>
        <authorList>
            <person name="Mehdizadeh Gohari I."/>
            <person name="Kropinski A.M."/>
            <person name="Weese S.J."/>
            <person name="Parreira V.R."/>
            <person name="Whitehead A.E."/>
            <person name="Boerlin P."/>
            <person name="Prescott J.F."/>
        </authorList>
    </citation>
    <scope>NUCLEOTIDE SEQUENCE [LARGE SCALE GENOMIC DNA]</scope>
    <source>
        <strain evidence="13 14">JP838</strain>
        <plasmid evidence="14">Plasmid pJFP838A</plasmid>
    </source>
</reference>
<dbReference type="GO" id="GO:0043137">
    <property type="term" value="P:DNA replication, removal of RNA primer"/>
    <property type="evidence" value="ECO:0007669"/>
    <property type="project" value="TreeGrafter"/>
</dbReference>
<evidence type="ECO:0000256" key="9">
    <source>
        <dbReference type="ARBA" id="ARBA00022759"/>
    </source>
</evidence>
<sequence>MAKNKFYAVRKGFETGVFFSWDEARKNVQGFPGAEYKGFSNIDDAYAFMEVKNEEVKNDVSLECPDFDNIQKIYTDGSYCSEKNSIGYGVVFVSNDGDELFSDCGRVPINNTSETNIAGEIYAVIRAVNLAIANNFKEVCICHDYDGVAKWLNGDYKAKNPLAKRYVEYMEKHSDKVKVYFKHIKGHSGNKWNNRADTLASLGCSL</sequence>
<comment type="similarity">
    <text evidence="4">Belongs to the RNase H family.</text>
</comment>
<keyword evidence="9" id="KW-0255">Endonuclease</keyword>
<dbReference type="RefSeq" id="WP_061429807.1">
    <property type="nucleotide sequence ID" value="NZ_CATNZX010000014.1"/>
</dbReference>
<evidence type="ECO:0000256" key="7">
    <source>
        <dbReference type="ARBA" id="ARBA00022722"/>
    </source>
</evidence>
<evidence type="ECO:0000256" key="6">
    <source>
        <dbReference type="ARBA" id="ARBA00017721"/>
    </source>
</evidence>
<evidence type="ECO:0000313" key="13">
    <source>
        <dbReference type="EMBL" id="AMN31218.1"/>
    </source>
</evidence>
<evidence type="ECO:0000259" key="12">
    <source>
        <dbReference type="PROSITE" id="PS50879"/>
    </source>
</evidence>
<dbReference type="GO" id="GO:0004523">
    <property type="term" value="F:RNA-DNA hybrid ribonuclease activity"/>
    <property type="evidence" value="ECO:0007669"/>
    <property type="project" value="UniProtKB-EC"/>
</dbReference>
<protein>
    <recommendedName>
        <fullName evidence="6">Ribonuclease H</fullName>
        <ecNumber evidence="5">3.1.26.4</ecNumber>
    </recommendedName>
</protein>
<dbReference type="AlphaFoldDB" id="A0A140GRQ9"/>
<dbReference type="InterPro" id="IPR009027">
    <property type="entry name" value="Ribosomal_bL9/RNase_H1_N"/>
</dbReference>
<geneLocation type="plasmid" evidence="13 14">
    <name>pJFP838A</name>
</geneLocation>
<evidence type="ECO:0000256" key="3">
    <source>
        <dbReference type="ARBA" id="ARBA00004065"/>
    </source>
</evidence>
<evidence type="ECO:0000256" key="10">
    <source>
        <dbReference type="ARBA" id="ARBA00022801"/>
    </source>
</evidence>
<evidence type="ECO:0000256" key="1">
    <source>
        <dbReference type="ARBA" id="ARBA00000077"/>
    </source>
</evidence>
<proteinExistence type="inferred from homology"/>
<dbReference type="CDD" id="cd09277">
    <property type="entry name" value="RNase_HI_bacteria_like"/>
    <property type="match status" value="1"/>
</dbReference>
<name>A0A140GRQ9_CLOPF</name>
<dbReference type="InterPro" id="IPR037056">
    <property type="entry name" value="RNase_H1_N_sf"/>
</dbReference>
<gene>
    <name evidence="13" type="ORF">JFP838_pA0302</name>
</gene>
<dbReference type="InterPro" id="IPR011320">
    <property type="entry name" value="RNase_H1_N"/>
</dbReference>
<comment type="catalytic activity">
    <reaction evidence="1">
        <text>Endonucleolytic cleavage to 5'-phosphomonoester.</text>
        <dbReference type="EC" id="3.1.26.4"/>
    </reaction>
</comment>
<keyword evidence="10" id="KW-0378">Hydrolase</keyword>
<dbReference type="Pfam" id="PF00075">
    <property type="entry name" value="RNase_H"/>
    <property type="match status" value="1"/>
</dbReference>
<dbReference type="FunFam" id="3.40.970.10:FF:000002">
    <property type="entry name" value="Ribonuclease H"/>
    <property type="match status" value="1"/>
</dbReference>
<dbReference type="InterPro" id="IPR002156">
    <property type="entry name" value="RNaseH_domain"/>
</dbReference>
<dbReference type="EC" id="3.1.26.4" evidence="5"/>
<dbReference type="InterPro" id="IPR012337">
    <property type="entry name" value="RNaseH-like_sf"/>
</dbReference>
<dbReference type="PANTHER" id="PTHR10642:SF26">
    <property type="entry name" value="RIBONUCLEASE H1"/>
    <property type="match status" value="1"/>
</dbReference>
<evidence type="ECO:0000256" key="5">
    <source>
        <dbReference type="ARBA" id="ARBA00012180"/>
    </source>
</evidence>
<feature type="domain" description="RNase H type-1" evidence="12">
    <location>
        <begin position="67"/>
        <end position="205"/>
    </location>
</feature>
<dbReference type="InterPro" id="IPR036397">
    <property type="entry name" value="RNaseH_sf"/>
</dbReference>
<dbReference type="Gene3D" id="3.40.970.10">
    <property type="entry name" value="Ribonuclease H1, N-terminal domain"/>
    <property type="match status" value="1"/>
</dbReference>
<dbReference type="Gene3D" id="3.30.420.10">
    <property type="entry name" value="Ribonuclease H-like superfamily/Ribonuclease H"/>
    <property type="match status" value="1"/>
</dbReference>
<dbReference type="InterPro" id="IPR050092">
    <property type="entry name" value="RNase_H"/>
</dbReference>
<dbReference type="GO" id="GO:0046872">
    <property type="term" value="F:metal ion binding"/>
    <property type="evidence" value="ECO:0007669"/>
    <property type="project" value="UniProtKB-KW"/>
</dbReference>
<comment type="function">
    <text evidence="3">Endonuclease that specifically degrades the RNA of RNA-DNA hybrids.</text>
</comment>